<dbReference type="Gene3D" id="1.10.260.40">
    <property type="entry name" value="lambda repressor-like DNA-binding domains"/>
    <property type="match status" value="1"/>
</dbReference>
<dbReference type="InterPro" id="IPR046335">
    <property type="entry name" value="LacI/GalR-like_sensor"/>
</dbReference>
<dbReference type="PANTHER" id="PTHR30146">
    <property type="entry name" value="LACI-RELATED TRANSCRIPTIONAL REPRESSOR"/>
    <property type="match status" value="1"/>
</dbReference>
<dbReference type="GO" id="GO:0000976">
    <property type="term" value="F:transcription cis-regulatory region binding"/>
    <property type="evidence" value="ECO:0007669"/>
    <property type="project" value="TreeGrafter"/>
</dbReference>
<dbReference type="PROSITE" id="PS00356">
    <property type="entry name" value="HTH_LACI_1"/>
    <property type="match status" value="1"/>
</dbReference>
<keyword evidence="3" id="KW-0804">Transcription</keyword>
<dbReference type="PRINTS" id="PR00036">
    <property type="entry name" value="HTHLACI"/>
</dbReference>
<dbReference type="InterPro" id="IPR000843">
    <property type="entry name" value="HTH_LacI"/>
</dbReference>
<keyword evidence="2" id="KW-0238">DNA-binding</keyword>
<gene>
    <name evidence="5" type="ORF">A7K91_21615</name>
</gene>
<dbReference type="RefSeq" id="WP_068678537.1">
    <property type="nucleotide sequence ID" value="NZ_LYPA01000018.1"/>
</dbReference>
<dbReference type="EMBL" id="LYPA01000018">
    <property type="protein sequence ID" value="OBR69386.1"/>
    <property type="molecule type" value="Genomic_DNA"/>
</dbReference>
<sequence length="349" mass="38339">MKATIYDIAKEAGVSIATVSKVINAKGKISQEKRSEIIAIMDRLNYQPSVIASALTGKHTYTLGLLIPDIANPFFAEVARAVEQRGHELGYSVIICGTDNRNERIEQYISVLRQKQVDGIIIGTGVGDTSMLRDNAWSIPTVMIGREAYAGTIAHTVVSDDRQGGRDAAEHLLGLGHRRMAVLSESLEISSSRERLRGFRERLDEQGIELPLDHVRQCKYRVEDGRRQARELLALPERPTALFCCNDLLAIGALQAAKEAGISIPQELSVVSFDNTILASVTDPPLTSIAQPVEKLGATAVELLLREFRERQSQPQRAQTAAQGAQPQRIALQTELIIRSSTAAPRSRR</sequence>
<evidence type="ECO:0000256" key="2">
    <source>
        <dbReference type="ARBA" id="ARBA00023125"/>
    </source>
</evidence>
<evidence type="ECO:0000259" key="4">
    <source>
        <dbReference type="PROSITE" id="PS50932"/>
    </source>
</evidence>
<dbReference type="InterPro" id="IPR010982">
    <property type="entry name" value="Lambda_DNA-bd_dom_sf"/>
</dbReference>
<dbReference type="SUPFAM" id="SSF53822">
    <property type="entry name" value="Periplasmic binding protein-like I"/>
    <property type="match status" value="1"/>
</dbReference>
<organism evidence="5 6">
    <name type="scientific">Paenibacillus oryzae</name>
    <dbReference type="NCBI Taxonomy" id="1844972"/>
    <lineage>
        <taxon>Bacteria</taxon>
        <taxon>Bacillati</taxon>
        <taxon>Bacillota</taxon>
        <taxon>Bacilli</taxon>
        <taxon>Bacillales</taxon>
        <taxon>Paenibacillaceae</taxon>
        <taxon>Paenibacillus</taxon>
    </lineage>
</organism>
<evidence type="ECO:0000313" key="5">
    <source>
        <dbReference type="EMBL" id="OBR69386.1"/>
    </source>
</evidence>
<protein>
    <submittedName>
        <fullName evidence="5">Transcriptional regulator</fullName>
    </submittedName>
</protein>
<dbReference type="SUPFAM" id="SSF47413">
    <property type="entry name" value="lambda repressor-like DNA-binding domains"/>
    <property type="match status" value="1"/>
</dbReference>
<dbReference type="Proteomes" id="UP000092024">
    <property type="component" value="Unassembled WGS sequence"/>
</dbReference>
<feature type="domain" description="HTH lacI-type" evidence="4">
    <location>
        <begin position="3"/>
        <end position="57"/>
    </location>
</feature>
<dbReference type="STRING" id="1844972.A7K91_21615"/>
<dbReference type="CDD" id="cd06267">
    <property type="entry name" value="PBP1_LacI_sugar_binding-like"/>
    <property type="match status" value="1"/>
</dbReference>
<dbReference type="OrthoDB" id="9796186at2"/>
<dbReference type="PANTHER" id="PTHR30146:SF147">
    <property type="entry name" value="HTH-TYPE TRANSCRIPTIONAL REGULATOR DEGA"/>
    <property type="match status" value="1"/>
</dbReference>
<evidence type="ECO:0000256" key="3">
    <source>
        <dbReference type="ARBA" id="ARBA00023163"/>
    </source>
</evidence>
<reference evidence="5 6" key="1">
    <citation type="submission" date="2016-05" db="EMBL/GenBank/DDBJ databases">
        <title>Paenibacillus oryzae. sp. nov., isolated from the rice root.</title>
        <authorList>
            <person name="Zhang J."/>
            <person name="Zhang X."/>
        </authorList>
    </citation>
    <scope>NUCLEOTIDE SEQUENCE [LARGE SCALE GENOMIC DNA]</scope>
    <source>
        <strain evidence="5 6">1DrF-4</strain>
    </source>
</reference>
<dbReference type="AlphaFoldDB" id="A0A1A5YUR9"/>
<evidence type="ECO:0000313" key="6">
    <source>
        <dbReference type="Proteomes" id="UP000092024"/>
    </source>
</evidence>
<name>A0A1A5YUR9_9BACL</name>
<keyword evidence="6" id="KW-1185">Reference proteome</keyword>
<evidence type="ECO:0000256" key="1">
    <source>
        <dbReference type="ARBA" id="ARBA00023015"/>
    </source>
</evidence>
<comment type="caution">
    <text evidence="5">The sequence shown here is derived from an EMBL/GenBank/DDBJ whole genome shotgun (WGS) entry which is preliminary data.</text>
</comment>
<dbReference type="Gene3D" id="3.40.50.2300">
    <property type="match status" value="2"/>
</dbReference>
<dbReference type="GO" id="GO:0003700">
    <property type="term" value="F:DNA-binding transcription factor activity"/>
    <property type="evidence" value="ECO:0007669"/>
    <property type="project" value="TreeGrafter"/>
</dbReference>
<dbReference type="SMART" id="SM00354">
    <property type="entry name" value="HTH_LACI"/>
    <property type="match status" value="1"/>
</dbReference>
<proteinExistence type="predicted"/>
<dbReference type="CDD" id="cd01392">
    <property type="entry name" value="HTH_LacI"/>
    <property type="match status" value="1"/>
</dbReference>
<keyword evidence="1" id="KW-0805">Transcription regulation</keyword>
<accession>A0A1A5YUR9</accession>
<dbReference type="PROSITE" id="PS50932">
    <property type="entry name" value="HTH_LACI_2"/>
    <property type="match status" value="1"/>
</dbReference>
<dbReference type="Pfam" id="PF13377">
    <property type="entry name" value="Peripla_BP_3"/>
    <property type="match status" value="1"/>
</dbReference>
<dbReference type="InterPro" id="IPR028082">
    <property type="entry name" value="Peripla_BP_I"/>
</dbReference>
<dbReference type="Pfam" id="PF00356">
    <property type="entry name" value="LacI"/>
    <property type="match status" value="1"/>
</dbReference>